<comment type="caution">
    <text evidence="2">The sequence shown here is derived from an EMBL/GenBank/DDBJ whole genome shotgun (WGS) entry which is preliminary data.</text>
</comment>
<reference evidence="2 3" key="1">
    <citation type="submission" date="2016-02" db="EMBL/GenBank/DDBJ databases">
        <title>Genome analysis of coral dinoflagellate symbionts highlights evolutionary adaptations to a symbiotic lifestyle.</title>
        <authorList>
            <person name="Aranda M."/>
            <person name="Li Y."/>
            <person name="Liew Y.J."/>
            <person name="Baumgarten S."/>
            <person name="Simakov O."/>
            <person name="Wilson M."/>
            <person name="Piel J."/>
            <person name="Ashoor H."/>
            <person name="Bougouffa S."/>
            <person name="Bajic V.B."/>
            <person name="Ryu T."/>
            <person name="Ravasi T."/>
            <person name="Bayer T."/>
            <person name="Micklem G."/>
            <person name="Kim H."/>
            <person name="Bhak J."/>
            <person name="Lajeunesse T.C."/>
            <person name="Voolstra C.R."/>
        </authorList>
    </citation>
    <scope>NUCLEOTIDE SEQUENCE [LARGE SCALE GENOMIC DNA]</scope>
    <source>
        <strain evidence="2 3">CCMP2467</strain>
    </source>
</reference>
<protein>
    <submittedName>
        <fullName evidence="2">Uncharacterized protein</fullName>
    </submittedName>
</protein>
<dbReference type="EMBL" id="LSRX01000292">
    <property type="protein sequence ID" value="OLQ01435.1"/>
    <property type="molecule type" value="Genomic_DNA"/>
</dbReference>
<proteinExistence type="predicted"/>
<dbReference type="Proteomes" id="UP000186817">
    <property type="component" value="Unassembled WGS sequence"/>
</dbReference>
<sequence>MDELPTLLPKPKMGKGKGKSKCKANKKPTASGKGYVDWCVGLSGKVEPRNVTAAFAGFREAQRFGAVAPIRVSHQSQECVPLLLLP</sequence>
<keyword evidence="3" id="KW-1185">Reference proteome</keyword>
<name>A0A1Q9E1Y5_SYMMI</name>
<accession>A0A1Q9E1Y5</accession>
<dbReference type="AlphaFoldDB" id="A0A1Q9E1Y5"/>
<organism evidence="2 3">
    <name type="scientific">Symbiodinium microadriaticum</name>
    <name type="common">Dinoflagellate</name>
    <name type="synonym">Zooxanthella microadriatica</name>
    <dbReference type="NCBI Taxonomy" id="2951"/>
    <lineage>
        <taxon>Eukaryota</taxon>
        <taxon>Sar</taxon>
        <taxon>Alveolata</taxon>
        <taxon>Dinophyceae</taxon>
        <taxon>Suessiales</taxon>
        <taxon>Symbiodiniaceae</taxon>
        <taxon>Symbiodinium</taxon>
    </lineage>
</organism>
<evidence type="ECO:0000313" key="3">
    <source>
        <dbReference type="Proteomes" id="UP000186817"/>
    </source>
</evidence>
<feature type="compositionally biased region" description="Basic residues" evidence="1">
    <location>
        <begin position="12"/>
        <end position="26"/>
    </location>
</feature>
<evidence type="ECO:0000313" key="2">
    <source>
        <dbReference type="EMBL" id="OLQ01435.1"/>
    </source>
</evidence>
<evidence type="ECO:0000256" key="1">
    <source>
        <dbReference type="SAM" id="MobiDB-lite"/>
    </source>
</evidence>
<feature type="region of interest" description="Disordered" evidence="1">
    <location>
        <begin position="1"/>
        <end position="30"/>
    </location>
</feature>
<gene>
    <name evidence="2" type="ORF">AK812_SmicGene15819</name>
</gene>